<dbReference type="GO" id="GO:0006310">
    <property type="term" value="P:DNA recombination"/>
    <property type="evidence" value="ECO:0007669"/>
    <property type="project" value="UniProtKB-KW"/>
</dbReference>
<proteinExistence type="inferred from homology"/>
<evidence type="ECO:0000256" key="4">
    <source>
        <dbReference type="ARBA" id="ARBA00023172"/>
    </source>
</evidence>
<dbReference type="InterPro" id="IPR010998">
    <property type="entry name" value="Integrase_recombinase_N"/>
</dbReference>
<dbReference type="CDD" id="cd00796">
    <property type="entry name" value="INT_Rci_Hp1_C"/>
    <property type="match status" value="1"/>
</dbReference>
<dbReference type="Proteomes" id="UP000525298">
    <property type="component" value="Unassembled WGS sequence"/>
</dbReference>
<dbReference type="InterPro" id="IPR011010">
    <property type="entry name" value="DNA_brk_join_enz"/>
</dbReference>
<dbReference type="Gene3D" id="1.10.150.130">
    <property type="match status" value="1"/>
</dbReference>
<accession>A0A7W0CC87</accession>
<dbReference type="GO" id="GO:0003677">
    <property type="term" value="F:DNA binding"/>
    <property type="evidence" value="ECO:0007669"/>
    <property type="project" value="UniProtKB-UniRule"/>
</dbReference>
<keyword evidence="2" id="KW-0229">DNA integration</keyword>
<dbReference type="InterPro" id="IPR044068">
    <property type="entry name" value="CB"/>
</dbReference>
<evidence type="ECO:0000256" key="5">
    <source>
        <dbReference type="PROSITE-ProRule" id="PRU01248"/>
    </source>
</evidence>
<evidence type="ECO:0000256" key="2">
    <source>
        <dbReference type="ARBA" id="ARBA00022908"/>
    </source>
</evidence>
<feature type="domain" description="Tyr recombinase" evidence="6">
    <location>
        <begin position="195"/>
        <end position="368"/>
    </location>
</feature>
<reference evidence="8 9" key="1">
    <citation type="submission" date="2020-07" db="EMBL/GenBank/DDBJ databases">
        <title>Genomic Encyclopedia of Type Strains, Phase IV (KMG-IV): sequencing the most valuable type-strain genomes for metagenomic binning, comparative biology and taxonomic classification.</title>
        <authorList>
            <person name="Goeker M."/>
        </authorList>
    </citation>
    <scope>NUCLEOTIDE SEQUENCE [LARGE SCALE GENOMIC DNA]</scope>
    <source>
        <strain evidence="8 9">DSM 17721</strain>
    </source>
</reference>
<dbReference type="PROSITE" id="PS51898">
    <property type="entry name" value="TYR_RECOMBINASE"/>
    <property type="match status" value="1"/>
</dbReference>
<keyword evidence="3 5" id="KW-0238">DNA-binding</keyword>
<feature type="domain" description="Core-binding (CB)" evidence="7">
    <location>
        <begin position="92"/>
        <end position="172"/>
    </location>
</feature>
<dbReference type="Pfam" id="PF00589">
    <property type="entry name" value="Phage_integrase"/>
    <property type="match status" value="1"/>
</dbReference>
<evidence type="ECO:0000259" key="6">
    <source>
        <dbReference type="PROSITE" id="PS51898"/>
    </source>
</evidence>
<comment type="similarity">
    <text evidence="1">Belongs to the 'phage' integrase family.</text>
</comment>
<dbReference type="InterPro" id="IPR013762">
    <property type="entry name" value="Integrase-like_cat_sf"/>
</dbReference>
<dbReference type="PANTHER" id="PTHR30349">
    <property type="entry name" value="PHAGE INTEGRASE-RELATED"/>
    <property type="match status" value="1"/>
</dbReference>
<dbReference type="SUPFAM" id="SSF56349">
    <property type="entry name" value="DNA breaking-rejoining enzymes"/>
    <property type="match status" value="1"/>
</dbReference>
<dbReference type="InterPro" id="IPR002104">
    <property type="entry name" value="Integrase_catalytic"/>
</dbReference>
<dbReference type="Gene3D" id="1.10.443.10">
    <property type="entry name" value="Intergrase catalytic core"/>
    <property type="match status" value="1"/>
</dbReference>
<dbReference type="PROSITE" id="PS51900">
    <property type="entry name" value="CB"/>
    <property type="match status" value="1"/>
</dbReference>
<dbReference type="EMBL" id="JACDUS010000016">
    <property type="protein sequence ID" value="MBA2883093.1"/>
    <property type="molecule type" value="Genomic_DNA"/>
</dbReference>
<evidence type="ECO:0000313" key="9">
    <source>
        <dbReference type="Proteomes" id="UP000525298"/>
    </source>
</evidence>
<dbReference type="GO" id="GO:0015074">
    <property type="term" value="P:DNA integration"/>
    <property type="evidence" value="ECO:0007669"/>
    <property type="project" value="UniProtKB-KW"/>
</dbReference>
<name>A0A7W0CC87_9BACT</name>
<keyword evidence="4" id="KW-0233">DNA recombination</keyword>
<protein>
    <submittedName>
        <fullName evidence="8">Integrase</fullName>
    </submittedName>
</protein>
<dbReference type="RefSeq" id="WP_181552705.1">
    <property type="nucleotide sequence ID" value="NZ_JACDUS010000016.1"/>
</dbReference>
<dbReference type="AlphaFoldDB" id="A0A7W0CC87"/>
<keyword evidence="9" id="KW-1185">Reference proteome</keyword>
<evidence type="ECO:0000256" key="3">
    <source>
        <dbReference type="ARBA" id="ARBA00023125"/>
    </source>
</evidence>
<evidence type="ECO:0000313" key="8">
    <source>
        <dbReference type="EMBL" id="MBA2883093.1"/>
    </source>
</evidence>
<dbReference type="InterPro" id="IPR050090">
    <property type="entry name" value="Tyrosine_recombinase_XerCD"/>
</dbReference>
<organism evidence="8 9">
    <name type="scientific">Desulfosalsimonas propionicica</name>
    <dbReference type="NCBI Taxonomy" id="332175"/>
    <lineage>
        <taxon>Bacteria</taxon>
        <taxon>Pseudomonadati</taxon>
        <taxon>Thermodesulfobacteriota</taxon>
        <taxon>Desulfobacteria</taxon>
        <taxon>Desulfobacterales</taxon>
        <taxon>Desulfosalsimonadaceae</taxon>
        <taxon>Desulfosalsimonas</taxon>
    </lineage>
</organism>
<sequence length="388" mass="44055">MADTKRKKTDRTGVYFRDVTRPGGKGIEKMYYVTFKRGDKKLEEKVGGQYRDNMTPAKAARIRTDLIEGRRLTRKEEKAKKEAQKKAEAGKPTMQRLWQEFEKAKADNKSIRDDRYRWQSHLKPVFADKTPGELVTLDIDRLRRNLLKKKNLAPATAKQVLVLLKRIINHGVKRGLCPALDPGRLHIEMPKVNNETTEDLSPDQLKKLMKAIEKAEDWRGAGILKLALYSGMRRGELLALQWQHVDLDRGFIRIVDPKGGRDESIPINQSAIETLKNLPRTKSPYVFPGRGGRKASDLKKPIQAIKEAAGLPKNFRPCHGLRHVFASTLASSGKVDMYVLQKLLTHKDPKMTARYAHLRDSALRDASGVMDNAFTNTDEAENEEANRG</sequence>
<gene>
    <name evidence="8" type="ORF">HNR65_003450</name>
</gene>
<evidence type="ECO:0000259" key="7">
    <source>
        <dbReference type="PROSITE" id="PS51900"/>
    </source>
</evidence>
<comment type="caution">
    <text evidence="8">The sequence shown here is derived from an EMBL/GenBank/DDBJ whole genome shotgun (WGS) entry which is preliminary data.</text>
</comment>
<evidence type="ECO:0000256" key="1">
    <source>
        <dbReference type="ARBA" id="ARBA00008857"/>
    </source>
</evidence>
<dbReference type="PANTHER" id="PTHR30349:SF64">
    <property type="entry name" value="PROPHAGE INTEGRASE INTD-RELATED"/>
    <property type="match status" value="1"/>
</dbReference>